<dbReference type="InterPro" id="IPR004299">
    <property type="entry name" value="MBOAT_fam"/>
</dbReference>
<evidence type="ECO:0000256" key="1">
    <source>
        <dbReference type="ARBA" id="ARBA00004651"/>
    </source>
</evidence>
<feature type="transmembrane region" description="Helical" evidence="7">
    <location>
        <begin position="247"/>
        <end position="274"/>
    </location>
</feature>
<name>A0A3S3QX87_9BACT</name>
<evidence type="ECO:0000256" key="4">
    <source>
        <dbReference type="ARBA" id="ARBA00022692"/>
    </source>
</evidence>
<dbReference type="InterPro" id="IPR028362">
    <property type="entry name" value="AlgI"/>
</dbReference>
<sequence length="301" mass="34759">GWNTGQQAGKFLLAAALVANLGMLVFFKYANFAVDNLNLLLSWLNMPLMHLHKVHLPIGISFFTFQAMSYLIDLYRQEYKAQKNPLYLGLYISLFPQLIAGPIVRYSDIAEHIKKRTVSLHDFACGAERFVFGLGKKILIANPMGLMADHIFAMQAELLSTGTAWLGITCYTLQIYFDFSGYSDMAIGLGRMFGFHFLENFNYPYISRSIREFWRRWHISLSTWFRDYLYIPLGGNRHGNNRTSLNLLIVFLLCGLWHGASWNFILWGLMYGFFLVAERGIWGRIVTGMHPIGQHCYTCWW</sequence>
<keyword evidence="6 7" id="KW-0472">Membrane</keyword>
<keyword evidence="5 7" id="KW-1133">Transmembrane helix</keyword>
<gene>
    <name evidence="8" type="ORF">VT98_13631</name>
</gene>
<dbReference type="PIRSF" id="PIRSF500217">
    <property type="entry name" value="AlgI"/>
    <property type="match status" value="1"/>
</dbReference>
<keyword evidence="8" id="KW-0012">Acyltransferase</keyword>
<keyword evidence="8" id="KW-0808">Transferase</keyword>
<evidence type="ECO:0000256" key="6">
    <source>
        <dbReference type="ARBA" id="ARBA00023136"/>
    </source>
</evidence>
<feature type="non-terminal residue" evidence="8">
    <location>
        <position position="1"/>
    </location>
</feature>
<dbReference type="InterPro" id="IPR024194">
    <property type="entry name" value="Ac/AlaTfrase_AlgI/DltB"/>
</dbReference>
<dbReference type="PANTHER" id="PTHR13285">
    <property type="entry name" value="ACYLTRANSFERASE"/>
    <property type="match status" value="1"/>
</dbReference>
<organism evidence="8 9">
    <name type="scientific">Candidatus Electrothrix communis</name>
    <dbReference type="NCBI Taxonomy" id="1859133"/>
    <lineage>
        <taxon>Bacteria</taxon>
        <taxon>Pseudomonadati</taxon>
        <taxon>Thermodesulfobacteriota</taxon>
        <taxon>Desulfobulbia</taxon>
        <taxon>Desulfobulbales</taxon>
        <taxon>Desulfobulbaceae</taxon>
        <taxon>Candidatus Electrothrix</taxon>
    </lineage>
</organism>
<evidence type="ECO:0000256" key="2">
    <source>
        <dbReference type="ARBA" id="ARBA00010323"/>
    </source>
</evidence>
<dbReference type="GO" id="GO:0005886">
    <property type="term" value="C:plasma membrane"/>
    <property type="evidence" value="ECO:0007669"/>
    <property type="project" value="UniProtKB-SubCell"/>
</dbReference>
<comment type="caution">
    <text evidence="8">The sequence shown here is derived from an EMBL/GenBank/DDBJ whole genome shotgun (WGS) entry which is preliminary data.</text>
</comment>
<keyword evidence="4 7" id="KW-0812">Transmembrane</keyword>
<protein>
    <submittedName>
        <fullName evidence="8">MBOAT, membrane-bound O-acyltransferase family</fullName>
    </submittedName>
</protein>
<evidence type="ECO:0000256" key="7">
    <source>
        <dbReference type="SAM" id="Phobius"/>
    </source>
</evidence>
<dbReference type="EMBL" id="MTKP01000363">
    <property type="protein sequence ID" value="RWX44726.1"/>
    <property type="molecule type" value="Genomic_DNA"/>
</dbReference>
<dbReference type="AlphaFoldDB" id="A0A3S3QX87"/>
<comment type="similarity">
    <text evidence="2">Belongs to the membrane-bound acyltransferase family.</text>
</comment>
<proteinExistence type="inferred from homology"/>
<reference evidence="8 9" key="1">
    <citation type="submission" date="2017-01" db="EMBL/GenBank/DDBJ databases">
        <title>The cable genome- insights into the physiology and evolution of filamentous bacteria capable of sulfide oxidation via long distance electron transfer.</title>
        <authorList>
            <person name="Schreiber L."/>
            <person name="Bjerg J.T."/>
            <person name="Boggild A."/>
            <person name="Van De Vossenberg J."/>
            <person name="Meysman F."/>
            <person name="Nielsen L.P."/>
            <person name="Schramm A."/>
            <person name="Kjeldsen K.U."/>
        </authorList>
    </citation>
    <scope>NUCLEOTIDE SEQUENCE [LARGE SCALE GENOMIC DNA]</scope>
    <source>
        <strain evidence="8">A1</strain>
    </source>
</reference>
<dbReference type="InterPro" id="IPR051085">
    <property type="entry name" value="MB_O-acyltransferase"/>
</dbReference>
<dbReference type="GO" id="GO:0042121">
    <property type="term" value="P:alginic acid biosynthetic process"/>
    <property type="evidence" value="ECO:0007669"/>
    <property type="project" value="InterPro"/>
</dbReference>
<dbReference type="GO" id="GO:0016746">
    <property type="term" value="F:acyltransferase activity"/>
    <property type="evidence" value="ECO:0007669"/>
    <property type="project" value="UniProtKB-KW"/>
</dbReference>
<dbReference type="PIRSF" id="PIRSF016636">
    <property type="entry name" value="AlgI_DltB"/>
    <property type="match status" value="1"/>
</dbReference>
<evidence type="ECO:0000313" key="8">
    <source>
        <dbReference type="EMBL" id="RWX44726.1"/>
    </source>
</evidence>
<dbReference type="Pfam" id="PF03062">
    <property type="entry name" value="MBOAT"/>
    <property type="match status" value="1"/>
</dbReference>
<evidence type="ECO:0000256" key="3">
    <source>
        <dbReference type="ARBA" id="ARBA00022475"/>
    </source>
</evidence>
<accession>A0A3S3QX87</accession>
<evidence type="ECO:0000313" key="9">
    <source>
        <dbReference type="Proteomes" id="UP000288086"/>
    </source>
</evidence>
<feature type="transmembrane region" description="Helical" evidence="7">
    <location>
        <begin position="54"/>
        <end position="75"/>
    </location>
</feature>
<keyword evidence="9" id="KW-1185">Reference proteome</keyword>
<feature type="transmembrane region" description="Helical" evidence="7">
    <location>
        <begin position="12"/>
        <end position="34"/>
    </location>
</feature>
<dbReference type="Proteomes" id="UP000288086">
    <property type="component" value="Unassembled WGS sequence"/>
</dbReference>
<evidence type="ECO:0000256" key="5">
    <source>
        <dbReference type="ARBA" id="ARBA00022989"/>
    </source>
</evidence>
<keyword evidence="3" id="KW-1003">Cell membrane</keyword>
<comment type="subcellular location">
    <subcellularLocation>
        <location evidence="1">Cell membrane</location>
        <topology evidence="1">Multi-pass membrane protein</topology>
    </subcellularLocation>
</comment>
<dbReference type="PANTHER" id="PTHR13285:SF18">
    <property type="entry name" value="PROTEIN-CYSTEINE N-PALMITOYLTRANSFERASE RASP"/>
    <property type="match status" value="1"/>
</dbReference>